<accession>A0ABU6UN93</accession>
<protein>
    <recommendedName>
        <fullName evidence="3">RNase H type-1 domain-containing protein</fullName>
    </recommendedName>
</protein>
<dbReference type="PANTHER" id="PTHR47074:SF11">
    <property type="entry name" value="REVERSE TRANSCRIPTASE-LIKE PROTEIN"/>
    <property type="match status" value="1"/>
</dbReference>
<evidence type="ECO:0000313" key="2">
    <source>
        <dbReference type="Proteomes" id="UP001341840"/>
    </source>
</evidence>
<organism evidence="1 2">
    <name type="scientific">Stylosanthes scabra</name>
    <dbReference type="NCBI Taxonomy" id="79078"/>
    <lineage>
        <taxon>Eukaryota</taxon>
        <taxon>Viridiplantae</taxon>
        <taxon>Streptophyta</taxon>
        <taxon>Embryophyta</taxon>
        <taxon>Tracheophyta</taxon>
        <taxon>Spermatophyta</taxon>
        <taxon>Magnoliopsida</taxon>
        <taxon>eudicotyledons</taxon>
        <taxon>Gunneridae</taxon>
        <taxon>Pentapetalae</taxon>
        <taxon>rosids</taxon>
        <taxon>fabids</taxon>
        <taxon>Fabales</taxon>
        <taxon>Fabaceae</taxon>
        <taxon>Papilionoideae</taxon>
        <taxon>50 kb inversion clade</taxon>
        <taxon>dalbergioids sensu lato</taxon>
        <taxon>Dalbergieae</taxon>
        <taxon>Pterocarpus clade</taxon>
        <taxon>Stylosanthes</taxon>
    </lineage>
</organism>
<dbReference type="EMBL" id="JASCZI010121735">
    <property type="protein sequence ID" value="MED6162795.1"/>
    <property type="molecule type" value="Genomic_DNA"/>
</dbReference>
<dbReference type="InterPro" id="IPR052929">
    <property type="entry name" value="RNase_H-like_EbsB-rel"/>
</dbReference>
<comment type="caution">
    <text evidence="1">The sequence shown here is derived from an EMBL/GenBank/DDBJ whole genome shotgun (WGS) entry which is preliminary data.</text>
</comment>
<gene>
    <name evidence="1" type="ORF">PIB30_073911</name>
</gene>
<reference evidence="1 2" key="1">
    <citation type="journal article" date="2023" name="Plants (Basel)">
        <title>Bridging the Gap: Combining Genomics and Transcriptomics Approaches to Understand Stylosanthes scabra, an Orphan Legume from the Brazilian Caatinga.</title>
        <authorList>
            <person name="Ferreira-Neto J.R.C."/>
            <person name="da Silva M.D."/>
            <person name="Binneck E."/>
            <person name="de Melo N.F."/>
            <person name="da Silva R.H."/>
            <person name="de Melo A.L.T.M."/>
            <person name="Pandolfi V."/>
            <person name="Bustamante F.O."/>
            <person name="Brasileiro-Vidal A.C."/>
            <person name="Benko-Iseppon A.M."/>
        </authorList>
    </citation>
    <scope>NUCLEOTIDE SEQUENCE [LARGE SCALE GENOMIC DNA]</scope>
    <source>
        <tissue evidence="1">Leaves</tissue>
    </source>
</reference>
<proteinExistence type="predicted"/>
<evidence type="ECO:0008006" key="3">
    <source>
        <dbReference type="Google" id="ProtNLM"/>
    </source>
</evidence>
<sequence>MDDGIAGKMDESRKILLYYLLNQLWRARNLFVFEGKIGNIEEEVSKAVSGWDEFWSLQDRKREAHITRTGQVHRDKWEASPTNQYKINVDASTKGTINGGIGAMIRDELGSTIAAATWPISFALQAHEAEVLAAFFGIKLYKGMLLKGGNPGM</sequence>
<evidence type="ECO:0000313" key="1">
    <source>
        <dbReference type="EMBL" id="MED6162795.1"/>
    </source>
</evidence>
<name>A0ABU6UN93_9FABA</name>
<dbReference type="PANTHER" id="PTHR47074">
    <property type="entry name" value="BNAC02G40300D PROTEIN"/>
    <property type="match status" value="1"/>
</dbReference>
<keyword evidence="2" id="KW-1185">Reference proteome</keyword>
<dbReference type="Proteomes" id="UP001341840">
    <property type="component" value="Unassembled WGS sequence"/>
</dbReference>